<dbReference type="EMBL" id="JAPDDP010000001">
    <property type="protein sequence ID" value="MDA0178758.1"/>
    <property type="molecule type" value="Genomic_DNA"/>
</dbReference>
<dbReference type="AlphaFoldDB" id="A0A9X3S677"/>
<comment type="caution">
    <text evidence="3">The sequence shown here is derived from an EMBL/GenBank/DDBJ whole genome shotgun (WGS) entry which is preliminary data.</text>
</comment>
<organism evidence="3 4">
    <name type="scientific">Solirubrobacter phytolaccae</name>
    <dbReference type="NCBI Taxonomy" id="1404360"/>
    <lineage>
        <taxon>Bacteria</taxon>
        <taxon>Bacillati</taxon>
        <taxon>Actinomycetota</taxon>
        <taxon>Thermoleophilia</taxon>
        <taxon>Solirubrobacterales</taxon>
        <taxon>Solirubrobacteraceae</taxon>
        <taxon>Solirubrobacter</taxon>
    </lineage>
</organism>
<sequence>MPDSVLAITRIHGIAGRRDELRSLMRATEQAVAQEAGCRTYRFAAMLDDPDEYVHVQEWTDETVWKAHQVSPAFRDYQRALFELLARPSDMEIHRGAQTTKPEPSGLPDPRAVD</sequence>
<dbReference type="RefSeq" id="WP_270023013.1">
    <property type="nucleotide sequence ID" value="NZ_JAPDDP010000001.1"/>
</dbReference>
<dbReference type="Proteomes" id="UP001147653">
    <property type="component" value="Unassembled WGS sequence"/>
</dbReference>
<name>A0A9X3S677_9ACTN</name>
<gene>
    <name evidence="3" type="ORF">OJ997_00500</name>
</gene>
<feature type="domain" description="ABM" evidence="2">
    <location>
        <begin position="5"/>
        <end position="93"/>
    </location>
</feature>
<dbReference type="PANTHER" id="PTHR33336">
    <property type="entry name" value="QUINOL MONOOXYGENASE YGIN-RELATED"/>
    <property type="match status" value="1"/>
</dbReference>
<keyword evidence="4" id="KW-1185">Reference proteome</keyword>
<evidence type="ECO:0000313" key="3">
    <source>
        <dbReference type="EMBL" id="MDA0178758.1"/>
    </source>
</evidence>
<protein>
    <submittedName>
        <fullName evidence="3">Antibiotic biosynthesis monooxygenase</fullName>
    </submittedName>
</protein>
<dbReference type="PANTHER" id="PTHR33336:SF3">
    <property type="entry name" value="ABM DOMAIN-CONTAINING PROTEIN"/>
    <property type="match status" value="1"/>
</dbReference>
<evidence type="ECO:0000256" key="1">
    <source>
        <dbReference type="SAM" id="MobiDB-lite"/>
    </source>
</evidence>
<dbReference type="InterPro" id="IPR011008">
    <property type="entry name" value="Dimeric_a/b-barrel"/>
</dbReference>
<dbReference type="SUPFAM" id="SSF54909">
    <property type="entry name" value="Dimeric alpha+beta barrel"/>
    <property type="match status" value="1"/>
</dbReference>
<feature type="region of interest" description="Disordered" evidence="1">
    <location>
        <begin position="92"/>
        <end position="114"/>
    </location>
</feature>
<proteinExistence type="predicted"/>
<evidence type="ECO:0000259" key="2">
    <source>
        <dbReference type="PROSITE" id="PS51725"/>
    </source>
</evidence>
<dbReference type="Pfam" id="PF03992">
    <property type="entry name" value="ABM"/>
    <property type="match status" value="1"/>
</dbReference>
<keyword evidence="3" id="KW-0560">Oxidoreductase</keyword>
<dbReference type="GO" id="GO:0004497">
    <property type="term" value="F:monooxygenase activity"/>
    <property type="evidence" value="ECO:0007669"/>
    <property type="project" value="UniProtKB-KW"/>
</dbReference>
<dbReference type="PROSITE" id="PS51725">
    <property type="entry name" value="ABM"/>
    <property type="match status" value="1"/>
</dbReference>
<evidence type="ECO:0000313" key="4">
    <source>
        <dbReference type="Proteomes" id="UP001147653"/>
    </source>
</evidence>
<reference evidence="3" key="1">
    <citation type="submission" date="2022-10" db="EMBL/GenBank/DDBJ databases">
        <title>The WGS of Solirubrobacter phytolaccae KCTC 29190.</title>
        <authorList>
            <person name="Jiang Z."/>
        </authorList>
    </citation>
    <scope>NUCLEOTIDE SEQUENCE</scope>
    <source>
        <strain evidence="3">KCTC 29190</strain>
    </source>
</reference>
<dbReference type="InterPro" id="IPR050744">
    <property type="entry name" value="AI-2_Isomerase_LsrG"/>
</dbReference>
<keyword evidence="3" id="KW-0503">Monooxygenase</keyword>
<accession>A0A9X3S677</accession>
<dbReference type="InterPro" id="IPR007138">
    <property type="entry name" value="ABM_dom"/>
</dbReference>
<dbReference type="Gene3D" id="3.30.70.100">
    <property type="match status" value="1"/>
</dbReference>